<name>A0A235EXY8_9RHOO</name>
<comment type="caution">
    <text evidence="1">The sequence shown here is derived from an EMBL/GenBank/DDBJ whole genome shotgun (WGS) entry which is preliminary data.</text>
</comment>
<organism evidence="1 2">
    <name type="scientific">Thauera propionica</name>
    <dbReference type="NCBI Taxonomy" id="2019431"/>
    <lineage>
        <taxon>Bacteria</taxon>
        <taxon>Pseudomonadati</taxon>
        <taxon>Pseudomonadota</taxon>
        <taxon>Betaproteobacteria</taxon>
        <taxon>Rhodocyclales</taxon>
        <taxon>Zoogloeaceae</taxon>
        <taxon>Thauera</taxon>
    </lineage>
</organism>
<protein>
    <submittedName>
        <fullName evidence="1">Uncharacterized protein</fullName>
    </submittedName>
</protein>
<proteinExistence type="predicted"/>
<evidence type="ECO:0000313" key="2">
    <source>
        <dbReference type="Proteomes" id="UP000215181"/>
    </source>
</evidence>
<dbReference type="Proteomes" id="UP000215181">
    <property type="component" value="Unassembled WGS sequence"/>
</dbReference>
<dbReference type="EMBL" id="NOIH01000013">
    <property type="protein sequence ID" value="OYD53653.1"/>
    <property type="molecule type" value="Genomic_DNA"/>
</dbReference>
<gene>
    <name evidence="1" type="ORF">CGK74_11945</name>
</gene>
<sequence>MDSKEKVEVLVSCFDAFKKGELNNEPARLLCERILEDLEREEFECSDPDDSKAVVQAWFDECYYDDLGASGDWGVVVTDDEEDTFVVYTTSSESTWVNASQLLELAVVSSESGNPAPLPDWHERPWAGITQEVAESMVEEMDEDEVVRLLEQNGISASDGDEPIYYVKFQPYDDPREALLEAVTNKSDIDRARILEYA</sequence>
<dbReference type="AlphaFoldDB" id="A0A235EXY8"/>
<keyword evidence="2" id="KW-1185">Reference proteome</keyword>
<reference evidence="1 2" key="1">
    <citation type="submission" date="2017-07" db="EMBL/GenBank/DDBJ databases">
        <title>Thauera sp. KNDSS-Mac4 genome sequence and assembly.</title>
        <authorList>
            <person name="Mayilraj S."/>
        </authorList>
    </citation>
    <scope>NUCLEOTIDE SEQUENCE [LARGE SCALE GENOMIC DNA]</scope>
    <source>
        <strain evidence="1 2">KNDSS-Mac4</strain>
    </source>
</reference>
<dbReference type="RefSeq" id="WP_094268697.1">
    <property type="nucleotide sequence ID" value="NZ_NOIH01000013.1"/>
</dbReference>
<evidence type="ECO:0000313" key="1">
    <source>
        <dbReference type="EMBL" id="OYD53653.1"/>
    </source>
</evidence>
<accession>A0A235EXY8</accession>